<dbReference type="InterPro" id="IPR037523">
    <property type="entry name" value="VOC_core"/>
</dbReference>
<proteinExistence type="predicted"/>
<evidence type="ECO:0000259" key="1">
    <source>
        <dbReference type="PROSITE" id="PS51819"/>
    </source>
</evidence>
<feature type="non-terminal residue" evidence="2">
    <location>
        <position position="1"/>
    </location>
</feature>
<dbReference type="HOGENOM" id="CLU_1900493_0_0_2"/>
<dbReference type="InterPro" id="IPR029068">
    <property type="entry name" value="Glyas_Bleomycin-R_OHBP_Dase"/>
</dbReference>
<accession>U1N8P3</accession>
<organism evidence="2 3">
    <name type="scientific">Haloquadratum walsbyi J07HQW1</name>
    <dbReference type="NCBI Taxonomy" id="1238424"/>
    <lineage>
        <taxon>Archaea</taxon>
        <taxon>Methanobacteriati</taxon>
        <taxon>Methanobacteriota</taxon>
        <taxon>Stenosarchaea group</taxon>
        <taxon>Halobacteria</taxon>
        <taxon>Halobacteriales</taxon>
        <taxon>Haloferacaceae</taxon>
        <taxon>Haloquadratum</taxon>
    </lineage>
</organism>
<dbReference type="AlphaFoldDB" id="U1N8P3"/>
<protein>
    <recommendedName>
        <fullName evidence="1">VOC domain-containing protein</fullName>
    </recommendedName>
</protein>
<dbReference type="EMBL" id="KE356560">
    <property type="protein sequence ID" value="ERG93125.1"/>
    <property type="molecule type" value="Genomic_DNA"/>
</dbReference>
<dbReference type="SUPFAM" id="SSF54593">
    <property type="entry name" value="Glyoxalase/Bleomycin resistance protein/Dihydroxybiphenyl dioxygenase"/>
    <property type="match status" value="1"/>
</dbReference>
<feature type="domain" description="VOC" evidence="1">
    <location>
        <begin position="1"/>
        <end position="74"/>
    </location>
</feature>
<reference evidence="2 3" key="1">
    <citation type="journal article" date="2013" name="PLoS ONE">
        <title>Assembly-driven community genomics of a hypersaline microbial ecosystem.</title>
        <authorList>
            <person name="Podell S."/>
            <person name="Ugalde J.A."/>
            <person name="Narasingarao P."/>
            <person name="Banfield J.F."/>
            <person name="Heidelberg K.B."/>
            <person name="Allen E.E."/>
        </authorList>
    </citation>
    <scope>NUCLEOTIDE SEQUENCE [LARGE SCALE GENOMIC DNA]</scope>
    <source>
        <strain evidence="3">J07HQW1</strain>
    </source>
</reference>
<dbReference type="Gene3D" id="3.10.180.10">
    <property type="entry name" value="2,3-Dihydroxybiphenyl 1,2-Dioxygenase, domain 1"/>
    <property type="match status" value="1"/>
</dbReference>
<name>U1N8P3_9EURY</name>
<evidence type="ECO:0000313" key="2">
    <source>
        <dbReference type="EMBL" id="ERG93125.1"/>
    </source>
</evidence>
<sequence length="134" mass="14441">LTVFVGGRQSTQQPQRGGVGAVHHLCFSVAPSDFEDVIAALEADGRGYNVFDRGVFFSLYTQDNNGLIIELSTDKYDIPSDRRGEVLAKAQELRVADDADYAKDKHLAAALEALDLDAHAYDLPEATSGVGSIN</sequence>
<dbReference type="Proteomes" id="UP000030649">
    <property type="component" value="Unassembled WGS sequence"/>
</dbReference>
<dbReference type="STRING" id="1238424.J07HQW1_03182"/>
<evidence type="ECO:0000313" key="3">
    <source>
        <dbReference type="Proteomes" id="UP000030649"/>
    </source>
</evidence>
<gene>
    <name evidence="2" type="ORF">J07HQW1_03182</name>
</gene>
<dbReference type="PROSITE" id="PS51819">
    <property type="entry name" value="VOC"/>
    <property type="match status" value="1"/>
</dbReference>